<keyword evidence="14" id="KW-0175">Coiled coil</keyword>
<gene>
    <name evidence="18" type="ORF">RM552_11200</name>
</gene>
<evidence type="ECO:0000256" key="14">
    <source>
        <dbReference type="SAM" id="Coils"/>
    </source>
</evidence>
<dbReference type="PROSITE" id="PS50894">
    <property type="entry name" value="HPT"/>
    <property type="match status" value="1"/>
</dbReference>
<dbReference type="RefSeq" id="WP_311368929.1">
    <property type="nucleotide sequence ID" value="NZ_JAVRHX010000003.1"/>
</dbReference>
<feature type="domain" description="Response regulatory" evidence="16">
    <location>
        <begin position="444"/>
        <end position="564"/>
    </location>
</feature>
<dbReference type="GO" id="GO:0005524">
    <property type="term" value="F:ATP binding"/>
    <property type="evidence" value="ECO:0007669"/>
    <property type="project" value="UniProtKB-KW"/>
</dbReference>
<dbReference type="Pfam" id="PF01627">
    <property type="entry name" value="Hpt"/>
    <property type="match status" value="1"/>
</dbReference>
<dbReference type="Pfam" id="PF00512">
    <property type="entry name" value="HisKA"/>
    <property type="match status" value="1"/>
</dbReference>
<sequence>MSDQIERLKTRYNRAKTARKEAEDLLEEKSRELYLMNEELKTLATSLEQQVTERTKDLTLAKEEAERLSRTKSAFLANMSHELRTPINGVLGMLSILSQSNLSDRDKKRLNTASQSGTLLLKIINSILDISKLETDNVELESIEYNPLEILETTLNTFEYQCDNKNLSLVSLFPPALDTALIGDPTRLKQIVTNLLSNSIKFTQSGEIVVSAQHHNGRLTIAIKDTGIGIAKEMQENIFSPFSQEDESTTRKYGGTGLGLAISQQLAKLMNGNISLLSEIGKGSTFTVDIEAIESPQVASSTEQFPQLRLSDKRFIVIESHAMLLEYLSNCLTYWQASEIETFNDVSMLTLYLESFKTDVVIINEKTLEDEHLLISLVEKYPKIRFVLLSAGDKEYSKYNNLVLISSPVKKAELTSAFSDVVYCNTQHAQTENMFKAYQFDGEKILLVEDNLTNQEVARELLSLVNLQVTIANNGKEAIDILETAAPDEYKLVLMDIQMPVMDGLTASKQIRNSKTPYTHVPIIAMTAHSFKDDYDQSLKAGMNAHITKPIEPKVLFSTVSKYIAQKNIASNDFVPCAENKVSQSNIDQEQPSSKNINDFLADAFERLGRNTQLFSRALTIFERQRPDLLRELREQIEAADIVDACRTAHTLKGSAVNVGANLVSIEASRLEKLLEPVQHDAHLPQDLQTEINAIIQKIETEWSAFKCAASTYM</sequence>
<dbReference type="InterPro" id="IPR004358">
    <property type="entry name" value="Sig_transdc_His_kin-like_C"/>
</dbReference>
<evidence type="ECO:0000256" key="7">
    <source>
        <dbReference type="ARBA" id="ARBA00022741"/>
    </source>
</evidence>
<comment type="subcellular location">
    <subcellularLocation>
        <location evidence="2">Cell membrane</location>
        <topology evidence="2">Multi-pass membrane protein</topology>
    </subcellularLocation>
</comment>
<evidence type="ECO:0000256" key="5">
    <source>
        <dbReference type="ARBA" id="ARBA00022553"/>
    </source>
</evidence>
<dbReference type="InterPro" id="IPR001789">
    <property type="entry name" value="Sig_transdc_resp-reg_receiver"/>
</dbReference>
<evidence type="ECO:0000256" key="3">
    <source>
        <dbReference type="ARBA" id="ARBA00012438"/>
    </source>
</evidence>
<name>A0ABU2ZRZ9_9ALTE</name>
<evidence type="ECO:0000259" key="17">
    <source>
        <dbReference type="PROSITE" id="PS50894"/>
    </source>
</evidence>
<comment type="caution">
    <text evidence="18">The sequence shown here is derived from an EMBL/GenBank/DDBJ whole genome shotgun (WGS) entry which is preliminary data.</text>
</comment>
<keyword evidence="7" id="KW-0547">Nucleotide-binding</keyword>
<dbReference type="Gene3D" id="1.10.287.130">
    <property type="match status" value="1"/>
</dbReference>
<proteinExistence type="predicted"/>
<keyword evidence="5 13" id="KW-0597">Phosphoprotein</keyword>
<dbReference type="Gene3D" id="3.30.565.10">
    <property type="entry name" value="Histidine kinase-like ATPase, C-terminal domain"/>
    <property type="match status" value="1"/>
</dbReference>
<feature type="modified residue" description="Phosphohistidine" evidence="12">
    <location>
        <position position="650"/>
    </location>
</feature>
<keyword evidence="6" id="KW-0812">Transmembrane</keyword>
<dbReference type="PRINTS" id="PR00344">
    <property type="entry name" value="BCTRLSENSOR"/>
</dbReference>
<evidence type="ECO:0000256" key="1">
    <source>
        <dbReference type="ARBA" id="ARBA00000085"/>
    </source>
</evidence>
<dbReference type="CDD" id="cd16922">
    <property type="entry name" value="HATPase_EvgS-ArcB-TorS-like"/>
    <property type="match status" value="1"/>
</dbReference>
<dbReference type="PANTHER" id="PTHR45339:SF1">
    <property type="entry name" value="HYBRID SIGNAL TRANSDUCTION HISTIDINE KINASE J"/>
    <property type="match status" value="1"/>
</dbReference>
<comment type="catalytic activity">
    <reaction evidence="1">
        <text>ATP + protein L-histidine = ADP + protein N-phospho-L-histidine.</text>
        <dbReference type="EC" id="2.7.13.3"/>
    </reaction>
</comment>
<dbReference type="InterPro" id="IPR036890">
    <property type="entry name" value="HATPase_C_sf"/>
</dbReference>
<protein>
    <recommendedName>
        <fullName evidence="3">histidine kinase</fullName>
        <ecNumber evidence="3">2.7.13.3</ecNumber>
    </recommendedName>
</protein>
<dbReference type="InterPro" id="IPR036097">
    <property type="entry name" value="HisK_dim/P_sf"/>
</dbReference>
<evidence type="ECO:0000259" key="15">
    <source>
        <dbReference type="PROSITE" id="PS50109"/>
    </source>
</evidence>
<keyword evidence="4" id="KW-1003">Cell membrane</keyword>
<dbReference type="Pfam" id="PF02518">
    <property type="entry name" value="HATPase_c"/>
    <property type="match status" value="1"/>
</dbReference>
<dbReference type="Pfam" id="PF00072">
    <property type="entry name" value="Response_reg"/>
    <property type="match status" value="1"/>
</dbReference>
<evidence type="ECO:0000259" key="16">
    <source>
        <dbReference type="PROSITE" id="PS50110"/>
    </source>
</evidence>
<evidence type="ECO:0000256" key="10">
    <source>
        <dbReference type="ARBA" id="ARBA00023012"/>
    </source>
</evidence>
<feature type="domain" description="Histidine kinase" evidence="15">
    <location>
        <begin position="78"/>
        <end position="294"/>
    </location>
</feature>
<accession>A0ABU2ZRZ9</accession>
<evidence type="ECO:0000256" key="13">
    <source>
        <dbReference type="PROSITE-ProRule" id="PRU00169"/>
    </source>
</evidence>
<dbReference type="CDD" id="cd00082">
    <property type="entry name" value="HisKA"/>
    <property type="match status" value="1"/>
</dbReference>
<dbReference type="InterPro" id="IPR003661">
    <property type="entry name" value="HisK_dim/P_dom"/>
</dbReference>
<evidence type="ECO:0000313" key="18">
    <source>
        <dbReference type="EMBL" id="MDT0595413.1"/>
    </source>
</evidence>
<dbReference type="PANTHER" id="PTHR45339">
    <property type="entry name" value="HYBRID SIGNAL TRANSDUCTION HISTIDINE KINASE J"/>
    <property type="match status" value="1"/>
</dbReference>
<dbReference type="SUPFAM" id="SSF47226">
    <property type="entry name" value="Histidine-containing phosphotransfer domain, HPT domain"/>
    <property type="match status" value="1"/>
</dbReference>
<evidence type="ECO:0000256" key="8">
    <source>
        <dbReference type="ARBA" id="ARBA00022840"/>
    </source>
</evidence>
<evidence type="ECO:0000313" key="19">
    <source>
        <dbReference type="Proteomes" id="UP001253545"/>
    </source>
</evidence>
<dbReference type="SMART" id="SM00387">
    <property type="entry name" value="HATPase_c"/>
    <property type="match status" value="1"/>
</dbReference>
<evidence type="ECO:0000256" key="12">
    <source>
        <dbReference type="PROSITE-ProRule" id="PRU00110"/>
    </source>
</evidence>
<dbReference type="SUPFAM" id="SSF55874">
    <property type="entry name" value="ATPase domain of HSP90 chaperone/DNA topoisomerase II/histidine kinase"/>
    <property type="match status" value="1"/>
</dbReference>
<dbReference type="CDD" id="cd17546">
    <property type="entry name" value="REC_hyHK_CKI1_RcsC-like"/>
    <property type="match status" value="1"/>
</dbReference>
<keyword evidence="8 18" id="KW-0067">ATP-binding</keyword>
<dbReference type="Gene3D" id="3.40.50.2300">
    <property type="match status" value="1"/>
</dbReference>
<keyword evidence="11" id="KW-0472">Membrane</keyword>
<evidence type="ECO:0000256" key="11">
    <source>
        <dbReference type="ARBA" id="ARBA00023136"/>
    </source>
</evidence>
<reference evidence="18 19" key="1">
    <citation type="submission" date="2023-09" db="EMBL/GenBank/DDBJ databases">
        <authorList>
            <person name="Rey-Velasco X."/>
        </authorList>
    </citation>
    <scope>NUCLEOTIDE SEQUENCE [LARGE SCALE GENOMIC DNA]</scope>
    <source>
        <strain evidence="18 19">P117</strain>
    </source>
</reference>
<dbReference type="CDD" id="cd00088">
    <property type="entry name" value="HPT"/>
    <property type="match status" value="1"/>
</dbReference>
<keyword evidence="19" id="KW-1185">Reference proteome</keyword>
<feature type="domain" description="HPt" evidence="17">
    <location>
        <begin position="611"/>
        <end position="713"/>
    </location>
</feature>
<organism evidence="18 19">
    <name type="scientific">Glaciecola petra</name>
    <dbReference type="NCBI Taxonomy" id="3075602"/>
    <lineage>
        <taxon>Bacteria</taxon>
        <taxon>Pseudomonadati</taxon>
        <taxon>Pseudomonadota</taxon>
        <taxon>Gammaproteobacteria</taxon>
        <taxon>Alteromonadales</taxon>
        <taxon>Alteromonadaceae</taxon>
        <taxon>Glaciecola</taxon>
    </lineage>
</organism>
<keyword evidence="10" id="KW-0902">Two-component regulatory system</keyword>
<dbReference type="InterPro" id="IPR008207">
    <property type="entry name" value="Sig_transdc_His_kin_Hpt_dom"/>
</dbReference>
<feature type="coiled-coil region" evidence="14">
    <location>
        <begin position="5"/>
        <end position="39"/>
    </location>
</feature>
<dbReference type="SMART" id="SM00388">
    <property type="entry name" value="HisKA"/>
    <property type="match status" value="1"/>
</dbReference>
<evidence type="ECO:0000256" key="6">
    <source>
        <dbReference type="ARBA" id="ARBA00022692"/>
    </source>
</evidence>
<dbReference type="Proteomes" id="UP001253545">
    <property type="component" value="Unassembled WGS sequence"/>
</dbReference>
<dbReference type="InterPro" id="IPR005467">
    <property type="entry name" value="His_kinase_dom"/>
</dbReference>
<dbReference type="EMBL" id="JAVRHX010000003">
    <property type="protein sequence ID" value="MDT0595413.1"/>
    <property type="molecule type" value="Genomic_DNA"/>
</dbReference>
<dbReference type="InterPro" id="IPR003594">
    <property type="entry name" value="HATPase_dom"/>
</dbReference>
<dbReference type="SUPFAM" id="SSF47384">
    <property type="entry name" value="Homodimeric domain of signal transducing histidine kinase"/>
    <property type="match status" value="1"/>
</dbReference>
<dbReference type="PROSITE" id="PS50109">
    <property type="entry name" value="HIS_KIN"/>
    <property type="match status" value="1"/>
</dbReference>
<dbReference type="SMART" id="SM00448">
    <property type="entry name" value="REC"/>
    <property type="match status" value="1"/>
</dbReference>
<evidence type="ECO:0000256" key="9">
    <source>
        <dbReference type="ARBA" id="ARBA00022989"/>
    </source>
</evidence>
<dbReference type="SUPFAM" id="SSF52172">
    <property type="entry name" value="CheY-like"/>
    <property type="match status" value="1"/>
</dbReference>
<dbReference type="InterPro" id="IPR011006">
    <property type="entry name" value="CheY-like_superfamily"/>
</dbReference>
<keyword evidence="9" id="KW-1133">Transmembrane helix</keyword>
<dbReference type="InterPro" id="IPR036641">
    <property type="entry name" value="HPT_dom_sf"/>
</dbReference>
<dbReference type="PROSITE" id="PS50110">
    <property type="entry name" value="RESPONSE_REGULATORY"/>
    <property type="match status" value="1"/>
</dbReference>
<evidence type="ECO:0000256" key="2">
    <source>
        <dbReference type="ARBA" id="ARBA00004651"/>
    </source>
</evidence>
<evidence type="ECO:0000256" key="4">
    <source>
        <dbReference type="ARBA" id="ARBA00022475"/>
    </source>
</evidence>
<feature type="modified residue" description="4-aspartylphosphate" evidence="13">
    <location>
        <position position="496"/>
    </location>
</feature>
<dbReference type="Gene3D" id="1.20.120.160">
    <property type="entry name" value="HPT domain"/>
    <property type="match status" value="1"/>
</dbReference>
<dbReference type="EC" id="2.7.13.3" evidence="3"/>